<evidence type="ECO:0000256" key="16">
    <source>
        <dbReference type="PIRSR" id="PIRSR001365-3"/>
    </source>
</evidence>
<evidence type="ECO:0000256" key="3">
    <source>
        <dbReference type="ARBA" id="ARBA00007592"/>
    </source>
</evidence>
<dbReference type="PANTHER" id="PTHR12128:SF66">
    <property type="entry name" value="4-HYDROXY-2-OXOGLUTARATE ALDOLASE, MITOCHONDRIAL"/>
    <property type="match status" value="1"/>
</dbReference>
<dbReference type="PROSITE" id="PS00665">
    <property type="entry name" value="DHDPS_1"/>
    <property type="match status" value="1"/>
</dbReference>
<keyword evidence="7 12" id="KW-0220">Diaminopimelate biosynthesis</keyword>
<dbReference type="GO" id="GO:0019877">
    <property type="term" value="P:diaminopimelate biosynthetic process"/>
    <property type="evidence" value="ECO:0007669"/>
    <property type="project" value="UniProtKB-UniRule"/>
</dbReference>
<keyword evidence="18" id="KW-1185">Reference proteome</keyword>
<accession>A0A1I4W5Z2</accession>
<feature type="site" description="Part of a proton relay during catalysis" evidence="12">
    <location>
        <position position="106"/>
    </location>
</feature>
<evidence type="ECO:0000256" key="11">
    <source>
        <dbReference type="ARBA" id="ARBA00047836"/>
    </source>
</evidence>
<evidence type="ECO:0000313" key="17">
    <source>
        <dbReference type="EMBL" id="SFN08586.1"/>
    </source>
</evidence>
<dbReference type="InterPro" id="IPR020624">
    <property type="entry name" value="Schiff_base-form_aldolases_CS"/>
</dbReference>
<dbReference type="InterPro" id="IPR002220">
    <property type="entry name" value="DapA-like"/>
</dbReference>
<comment type="pathway">
    <text evidence="2 12">Amino-acid biosynthesis; L-lysine biosynthesis via DAP pathway; (S)-tetrahydrodipicolinate from L-aspartate: step 3/4.</text>
</comment>
<dbReference type="Pfam" id="PF00701">
    <property type="entry name" value="DHDPS"/>
    <property type="match status" value="1"/>
</dbReference>
<dbReference type="UniPathway" id="UPA00034">
    <property type="reaction ID" value="UER00017"/>
</dbReference>
<dbReference type="PRINTS" id="PR00146">
    <property type="entry name" value="DHPICSNTHASE"/>
</dbReference>
<evidence type="ECO:0000256" key="12">
    <source>
        <dbReference type="HAMAP-Rule" id="MF_00418"/>
    </source>
</evidence>
<dbReference type="InterPro" id="IPR013785">
    <property type="entry name" value="Aldolase_TIM"/>
</dbReference>
<feature type="active site" description="Schiff-base intermediate with substrate" evidence="12 14">
    <location>
        <position position="160"/>
    </location>
</feature>
<keyword evidence="6 12" id="KW-0028">Amino-acid biosynthesis</keyword>
<keyword evidence="5 12" id="KW-0963">Cytoplasm</keyword>
<feature type="site" description="Part of a proton relay during catalysis" evidence="12 16">
    <location>
        <position position="43"/>
    </location>
</feature>
<keyword evidence="9 12" id="KW-0456">Lyase</keyword>
<comment type="caution">
    <text evidence="12">Was originally thought to be a dihydrodipicolinate synthase (DHDPS), catalyzing the condensation of (S)-aspartate-beta-semialdehyde [(S)-ASA] and pyruvate to dihydrodipicolinate (DHDP). However, it was shown in E.coli that the product of the enzymatic reaction is not dihydrodipicolinate but in fact (4S)-4-hydroxy-2,3,4,5-tetrahydro-(2S)-dipicolinic acid (HTPA), and that the consecutive dehydration reaction leading to DHDP is not spontaneous but catalyzed by DapB.</text>
</comment>
<dbReference type="RefSeq" id="WP_093396409.1">
    <property type="nucleotide sequence ID" value="NZ_FOUU01000014.1"/>
</dbReference>
<dbReference type="EMBL" id="FOUU01000014">
    <property type="protein sequence ID" value="SFN08586.1"/>
    <property type="molecule type" value="Genomic_DNA"/>
</dbReference>
<dbReference type="Proteomes" id="UP000199611">
    <property type="component" value="Unassembled WGS sequence"/>
</dbReference>
<dbReference type="GO" id="GO:0008840">
    <property type="term" value="F:4-hydroxy-tetrahydrodipicolinate synthase activity"/>
    <property type="evidence" value="ECO:0007669"/>
    <property type="project" value="UniProtKB-UniRule"/>
</dbReference>
<feature type="site" description="L-lysine inhibitor binding" evidence="16">
    <location>
        <position position="83"/>
    </location>
</feature>
<dbReference type="PROSITE" id="PS00666">
    <property type="entry name" value="DHDPS_2"/>
    <property type="match status" value="1"/>
</dbReference>
<dbReference type="PIRSF" id="PIRSF001365">
    <property type="entry name" value="DHDPS"/>
    <property type="match status" value="1"/>
</dbReference>
<dbReference type="InterPro" id="IPR020625">
    <property type="entry name" value="Schiff_base-form_aldolases_AS"/>
</dbReference>
<dbReference type="OrthoDB" id="9782828at2"/>
<dbReference type="SUPFAM" id="SSF51569">
    <property type="entry name" value="Aldolase"/>
    <property type="match status" value="1"/>
</dbReference>
<dbReference type="PANTHER" id="PTHR12128">
    <property type="entry name" value="DIHYDRODIPICOLINATE SYNTHASE"/>
    <property type="match status" value="1"/>
</dbReference>
<organism evidence="17 18">
    <name type="scientific">Thermodesulforhabdus norvegica</name>
    <dbReference type="NCBI Taxonomy" id="39841"/>
    <lineage>
        <taxon>Bacteria</taxon>
        <taxon>Pseudomonadati</taxon>
        <taxon>Thermodesulfobacteriota</taxon>
        <taxon>Syntrophobacteria</taxon>
        <taxon>Syntrophobacterales</taxon>
        <taxon>Thermodesulforhabdaceae</taxon>
        <taxon>Thermodesulforhabdus</taxon>
    </lineage>
</organism>
<evidence type="ECO:0000256" key="6">
    <source>
        <dbReference type="ARBA" id="ARBA00022605"/>
    </source>
</evidence>
<dbReference type="Gene3D" id="3.20.20.70">
    <property type="entry name" value="Aldolase class I"/>
    <property type="match status" value="1"/>
</dbReference>
<dbReference type="AlphaFoldDB" id="A0A1I4W5Z2"/>
<evidence type="ECO:0000256" key="10">
    <source>
        <dbReference type="ARBA" id="ARBA00023270"/>
    </source>
</evidence>
<feature type="binding site" evidence="12 15">
    <location>
        <position position="202"/>
    </location>
    <ligand>
        <name>pyruvate</name>
        <dbReference type="ChEBI" id="CHEBI:15361"/>
    </ligand>
</feature>
<comment type="function">
    <text evidence="1 12">Catalyzes the condensation of (S)-aspartate-beta-semialdehyde [(S)-ASA] and pyruvate to 4-hydroxy-tetrahydrodipicolinate (HTPA).</text>
</comment>
<feature type="active site" description="Proton donor/acceptor" evidence="12 14">
    <location>
        <position position="132"/>
    </location>
</feature>
<dbReference type="HAMAP" id="MF_00418">
    <property type="entry name" value="DapA"/>
    <property type="match status" value="1"/>
</dbReference>
<evidence type="ECO:0000256" key="7">
    <source>
        <dbReference type="ARBA" id="ARBA00022915"/>
    </source>
</evidence>
<dbReference type="CDD" id="cd00950">
    <property type="entry name" value="DHDPS"/>
    <property type="match status" value="1"/>
</dbReference>
<keyword evidence="8 12" id="KW-0457">Lysine biosynthesis</keyword>
<comment type="similarity">
    <text evidence="3 12 13">Belongs to the DapA family.</text>
</comment>
<feature type="site" description="L-lysine inhibitor binding" evidence="16">
    <location>
        <position position="79"/>
    </location>
</feature>
<dbReference type="GO" id="GO:0009089">
    <property type="term" value="P:lysine biosynthetic process via diaminopimelate"/>
    <property type="evidence" value="ECO:0007669"/>
    <property type="project" value="UniProtKB-UniRule"/>
</dbReference>
<evidence type="ECO:0000256" key="8">
    <source>
        <dbReference type="ARBA" id="ARBA00023154"/>
    </source>
</evidence>
<evidence type="ECO:0000256" key="4">
    <source>
        <dbReference type="ARBA" id="ARBA00012086"/>
    </source>
</evidence>
<comment type="subunit">
    <text evidence="12">Homotetramer; dimer of dimers.</text>
</comment>
<evidence type="ECO:0000256" key="13">
    <source>
        <dbReference type="PIRNR" id="PIRNR001365"/>
    </source>
</evidence>
<reference evidence="18" key="1">
    <citation type="submission" date="2016-10" db="EMBL/GenBank/DDBJ databases">
        <authorList>
            <person name="Varghese N."/>
            <person name="Submissions S."/>
        </authorList>
    </citation>
    <scope>NUCLEOTIDE SEQUENCE [LARGE SCALE GENOMIC DNA]</scope>
    <source>
        <strain evidence="18">DSM 9990</strain>
    </source>
</reference>
<keyword evidence="10 12" id="KW-0704">Schiff base</keyword>
<evidence type="ECO:0000256" key="5">
    <source>
        <dbReference type="ARBA" id="ARBA00022490"/>
    </source>
</evidence>
<evidence type="ECO:0000313" key="18">
    <source>
        <dbReference type="Proteomes" id="UP000199611"/>
    </source>
</evidence>
<protein>
    <recommendedName>
        <fullName evidence="4 12">4-hydroxy-tetrahydrodipicolinate synthase</fullName>
        <shortName evidence="12">HTPA synthase</shortName>
        <ecNumber evidence="4 12">4.3.3.7</ecNumber>
    </recommendedName>
</protein>
<evidence type="ECO:0000256" key="15">
    <source>
        <dbReference type="PIRSR" id="PIRSR001365-2"/>
    </source>
</evidence>
<comment type="catalytic activity">
    <reaction evidence="11 12">
        <text>L-aspartate 4-semialdehyde + pyruvate = (2S,4S)-4-hydroxy-2,3,4,5-tetrahydrodipicolinate + H2O + H(+)</text>
        <dbReference type="Rhea" id="RHEA:34171"/>
        <dbReference type="ChEBI" id="CHEBI:15361"/>
        <dbReference type="ChEBI" id="CHEBI:15377"/>
        <dbReference type="ChEBI" id="CHEBI:15378"/>
        <dbReference type="ChEBI" id="CHEBI:67139"/>
        <dbReference type="ChEBI" id="CHEBI:537519"/>
        <dbReference type="EC" id="4.3.3.7"/>
    </reaction>
</comment>
<gene>
    <name evidence="12" type="primary">dapA</name>
    <name evidence="17" type="ORF">SAMN05660836_02605</name>
</gene>
<dbReference type="GO" id="GO:0005829">
    <property type="term" value="C:cytosol"/>
    <property type="evidence" value="ECO:0007669"/>
    <property type="project" value="TreeGrafter"/>
</dbReference>
<dbReference type="NCBIfam" id="TIGR00674">
    <property type="entry name" value="dapA"/>
    <property type="match status" value="1"/>
</dbReference>
<feature type="site" description="L-lysine inhibitor binding" evidence="16">
    <location>
        <position position="106"/>
    </location>
</feature>
<dbReference type="STRING" id="39841.SAMN05660836_02605"/>
<feature type="site" description="L-lysine inhibitor binding; via carbonyl oxygen" evidence="16">
    <location>
        <position position="48"/>
    </location>
</feature>
<evidence type="ECO:0000256" key="2">
    <source>
        <dbReference type="ARBA" id="ARBA00005120"/>
    </source>
</evidence>
<feature type="binding site" evidence="12 15">
    <location>
        <position position="44"/>
    </location>
    <ligand>
        <name>pyruvate</name>
        <dbReference type="ChEBI" id="CHEBI:15361"/>
    </ligand>
</feature>
<evidence type="ECO:0000256" key="14">
    <source>
        <dbReference type="PIRSR" id="PIRSR001365-1"/>
    </source>
</evidence>
<dbReference type="EC" id="4.3.3.7" evidence="4 12"/>
<dbReference type="InterPro" id="IPR005263">
    <property type="entry name" value="DapA"/>
</dbReference>
<name>A0A1I4W5Z2_9BACT</name>
<evidence type="ECO:0000256" key="9">
    <source>
        <dbReference type="ARBA" id="ARBA00023239"/>
    </source>
</evidence>
<dbReference type="SMART" id="SM01130">
    <property type="entry name" value="DHDPS"/>
    <property type="match status" value="1"/>
</dbReference>
<proteinExistence type="inferred from homology"/>
<evidence type="ECO:0000256" key="1">
    <source>
        <dbReference type="ARBA" id="ARBA00003294"/>
    </source>
</evidence>
<feature type="site" description="L-lysine inhibitor binding" evidence="16">
    <location>
        <position position="105"/>
    </location>
</feature>
<comment type="subcellular location">
    <subcellularLocation>
        <location evidence="12">Cytoplasm</location>
    </subcellularLocation>
</comment>
<sequence length="292" mass="32077">MFKGAFVAIVTPFKDGKVDEDALRKLIDYQIEQGTHGIVPCGTTGESATLSFEEHERVVEITVEHVNKRVPVLAGTGSNNTAEAIRLTRHAEKVGADGALMISPYYNKPTQEGLYRHFEKVAASVNIPIIVYNIPGRTAVNIEPETMERLSRIENIVGVKEASGSIKQVMEIIARCGENFDVLSGEDYITFPLLSLGGKGVISVVSNVAPRDMADMCNFALEGKWDEARSLHYKLLPLCNILFCETNPVPVKAALHMMGKIPSDEVRLPLAPLSENNRNKLQSVLKQYGLLS</sequence>